<dbReference type="InterPro" id="IPR001207">
    <property type="entry name" value="Transposase_mutator"/>
</dbReference>
<proteinExistence type="inferred from homology"/>
<evidence type="ECO:0000256" key="1">
    <source>
        <dbReference type="ARBA" id="ARBA00002190"/>
    </source>
</evidence>
<feature type="compositionally biased region" description="Basic and acidic residues" evidence="7">
    <location>
        <begin position="49"/>
        <end position="60"/>
    </location>
</feature>
<evidence type="ECO:0000256" key="2">
    <source>
        <dbReference type="ARBA" id="ARBA00010961"/>
    </source>
</evidence>
<evidence type="ECO:0000256" key="6">
    <source>
        <dbReference type="RuleBase" id="RU365089"/>
    </source>
</evidence>
<accession>A0ABS2CSB7</accession>
<dbReference type="EMBL" id="JACSOD020000212">
    <property type="protein sequence ID" value="MBM6497848.1"/>
    <property type="molecule type" value="Genomic_DNA"/>
</dbReference>
<dbReference type="Proteomes" id="UP000759529">
    <property type="component" value="Unassembled WGS sequence"/>
</dbReference>
<feature type="region of interest" description="Disordered" evidence="7">
    <location>
        <begin position="49"/>
        <end position="83"/>
    </location>
</feature>
<dbReference type="PANTHER" id="PTHR33217:SF8">
    <property type="entry name" value="MUTATOR FAMILY TRANSPOSASE"/>
    <property type="match status" value="1"/>
</dbReference>
<keyword evidence="9" id="KW-1185">Reference proteome</keyword>
<keyword evidence="4 6" id="KW-0238">DNA-binding</keyword>
<evidence type="ECO:0000313" key="8">
    <source>
        <dbReference type="EMBL" id="MBM6497848.1"/>
    </source>
</evidence>
<dbReference type="RefSeq" id="WP_204158533.1">
    <property type="nucleotide sequence ID" value="NZ_JACSOD020000212.1"/>
</dbReference>
<gene>
    <name evidence="8" type="ORF">H9X54_000765</name>
</gene>
<evidence type="ECO:0000313" key="9">
    <source>
        <dbReference type="Proteomes" id="UP000759529"/>
    </source>
</evidence>
<keyword evidence="5 6" id="KW-0233">DNA recombination</keyword>
<evidence type="ECO:0000256" key="7">
    <source>
        <dbReference type="SAM" id="MobiDB-lite"/>
    </source>
</evidence>
<reference evidence="8 9" key="1">
    <citation type="submission" date="2021-02" db="EMBL/GenBank/DDBJ databases">
        <authorList>
            <person name="Jung H.S."/>
            <person name="Chun B.H."/>
            <person name="Jeon C.O."/>
        </authorList>
    </citation>
    <scope>NUCLEOTIDE SEQUENCE [LARGE SCALE GENOMIC DNA]</scope>
    <source>
        <strain evidence="8 9">LMG 25203</strain>
    </source>
</reference>
<organism evidence="8 9">
    <name type="scientific">Flavobacterium macrobrachii</name>
    <dbReference type="NCBI Taxonomy" id="591204"/>
    <lineage>
        <taxon>Bacteria</taxon>
        <taxon>Pseudomonadati</taxon>
        <taxon>Bacteroidota</taxon>
        <taxon>Flavobacteriia</taxon>
        <taxon>Flavobacteriales</taxon>
        <taxon>Flavobacteriaceae</taxon>
        <taxon>Flavobacterium</taxon>
    </lineage>
</organism>
<keyword evidence="6" id="KW-0814">Transposable element</keyword>
<evidence type="ECO:0000256" key="5">
    <source>
        <dbReference type="ARBA" id="ARBA00023172"/>
    </source>
</evidence>
<name>A0ABS2CSB7_9FLAO</name>
<feature type="non-terminal residue" evidence="8">
    <location>
        <position position="83"/>
    </location>
</feature>
<comment type="similarity">
    <text evidence="2 6">Belongs to the transposase mutator family.</text>
</comment>
<keyword evidence="3 6" id="KW-0815">Transposition</keyword>
<dbReference type="Pfam" id="PF00872">
    <property type="entry name" value="Transposase_mut"/>
    <property type="match status" value="1"/>
</dbReference>
<sequence>MSEQFDFASFSKSAIEKLKQGKPLTGTDGVFTPLLKMILEASLESEITDHVQETKSEKNRRNGKGTKTITSGLGSFELETPRD</sequence>
<evidence type="ECO:0000256" key="3">
    <source>
        <dbReference type="ARBA" id="ARBA00022578"/>
    </source>
</evidence>
<dbReference type="PANTHER" id="PTHR33217">
    <property type="entry name" value="TRANSPOSASE FOR INSERTION SEQUENCE ELEMENT IS1081"/>
    <property type="match status" value="1"/>
</dbReference>
<protein>
    <recommendedName>
        <fullName evidence="6">Mutator family transposase</fullName>
    </recommendedName>
</protein>
<comment type="function">
    <text evidence="1 6">Required for the transposition of the insertion element.</text>
</comment>
<comment type="caution">
    <text evidence="8">The sequence shown here is derived from an EMBL/GenBank/DDBJ whole genome shotgun (WGS) entry which is preliminary data.</text>
</comment>
<evidence type="ECO:0000256" key="4">
    <source>
        <dbReference type="ARBA" id="ARBA00023125"/>
    </source>
</evidence>